<evidence type="ECO:0000256" key="3">
    <source>
        <dbReference type="ARBA" id="ARBA00022679"/>
    </source>
</evidence>
<dbReference type="Pfam" id="PF01138">
    <property type="entry name" value="RNase_PH"/>
    <property type="match status" value="2"/>
</dbReference>
<dbReference type="InterPro" id="IPR012340">
    <property type="entry name" value="NA-bd_OB-fold"/>
</dbReference>
<dbReference type="Gene3D" id="3.30.1370.10">
    <property type="entry name" value="K Homology domain, type 1"/>
    <property type="match status" value="1"/>
</dbReference>
<feature type="compositionally biased region" description="Basic residues" evidence="9">
    <location>
        <begin position="732"/>
        <end position="746"/>
    </location>
</feature>
<evidence type="ECO:0000256" key="8">
    <source>
        <dbReference type="HAMAP-Rule" id="MF_01595"/>
    </source>
</evidence>
<dbReference type="InterPro" id="IPR015847">
    <property type="entry name" value="ExoRNase_PH_dom2"/>
</dbReference>
<feature type="binding site" evidence="8">
    <location>
        <position position="500"/>
    </location>
    <ligand>
        <name>Mg(2+)</name>
        <dbReference type="ChEBI" id="CHEBI:18420"/>
    </ligand>
</feature>
<dbReference type="AlphaFoldDB" id="C8W4N6"/>
<dbReference type="GO" id="GO:0006396">
    <property type="term" value="P:RNA processing"/>
    <property type="evidence" value="ECO:0007669"/>
    <property type="project" value="InterPro"/>
</dbReference>
<dbReference type="SUPFAM" id="SSF54791">
    <property type="entry name" value="Eukaryotic type KH-domain (KH-domain type I)"/>
    <property type="match status" value="1"/>
</dbReference>
<dbReference type="EC" id="2.7.7.8" evidence="8"/>
<name>C8W4N6_DESAS</name>
<dbReference type="Proteomes" id="UP000002217">
    <property type="component" value="Chromosome"/>
</dbReference>
<dbReference type="PANTHER" id="PTHR11252">
    <property type="entry name" value="POLYRIBONUCLEOTIDE NUCLEOTIDYLTRANSFERASE"/>
    <property type="match status" value="1"/>
</dbReference>
<evidence type="ECO:0000256" key="7">
    <source>
        <dbReference type="ARBA" id="ARBA00022884"/>
    </source>
</evidence>
<evidence type="ECO:0000256" key="9">
    <source>
        <dbReference type="SAM" id="MobiDB-lite"/>
    </source>
</evidence>
<dbReference type="GO" id="GO:0004654">
    <property type="term" value="F:polyribonucleotide nucleotidyltransferase activity"/>
    <property type="evidence" value="ECO:0007669"/>
    <property type="project" value="UniProtKB-UniRule"/>
</dbReference>
<gene>
    <name evidence="8" type="primary">pnp</name>
    <name evidence="11" type="ordered locus">Dtox_3180</name>
</gene>
<comment type="catalytic activity">
    <reaction evidence="8">
        <text>RNA(n+1) + phosphate = RNA(n) + a ribonucleoside 5'-diphosphate</text>
        <dbReference type="Rhea" id="RHEA:22096"/>
        <dbReference type="Rhea" id="RHEA-COMP:14527"/>
        <dbReference type="Rhea" id="RHEA-COMP:17342"/>
        <dbReference type="ChEBI" id="CHEBI:43474"/>
        <dbReference type="ChEBI" id="CHEBI:57930"/>
        <dbReference type="ChEBI" id="CHEBI:140395"/>
        <dbReference type="EC" id="2.7.7.8"/>
    </reaction>
</comment>
<organism evidence="11 12">
    <name type="scientific">Desulfofarcimen acetoxidans (strain ATCC 49208 / DSM 771 / KCTC 5769 / VKM B-1644 / 5575)</name>
    <name type="common">Desulfotomaculum acetoxidans</name>
    <dbReference type="NCBI Taxonomy" id="485916"/>
    <lineage>
        <taxon>Bacteria</taxon>
        <taxon>Bacillati</taxon>
        <taxon>Bacillota</taxon>
        <taxon>Clostridia</taxon>
        <taxon>Eubacteriales</taxon>
        <taxon>Peptococcaceae</taxon>
        <taxon>Desulfofarcimen</taxon>
    </lineage>
</organism>
<feature type="compositionally biased region" description="Basic and acidic residues" evidence="9">
    <location>
        <begin position="722"/>
        <end position="731"/>
    </location>
</feature>
<dbReference type="RefSeq" id="WP_015758614.1">
    <property type="nucleotide sequence ID" value="NC_013216.1"/>
</dbReference>
<dbReference type="PIRSF" id="PIRSF005499">
    <property type="entry name" value="PNPase"/>
    <property type="match status" value="1"/>
</dbReference>
<keyword evidence="12" id="KW-1185">Reference proteome</keyword>
<dbReference type="PROSITE" id="PS50084">
    <property type="entry name" value="KH_TYPE_1"/>
    <property type="match status" value="1"/>
</dbReference>
<dbReference type="EMBL" id="CP001720">
    <property type="protein sequence ID" value="ACV63922.1"/>
    <property type="molecule type" value="Genomic_DNA"/>
</dbReference>
<dbReference type="CDD" id="cd11363">
    <property type="entry name" value="RNase_PH_PNPase_1"/>
    <property type="match status" value="1"/>
</dbReference>
<dbReference type="SUPFAM" id="SSF50249">
    <property type="entry name" value="Nucleic acid-binding proteins"/>
    <property type="match status" value="1"/>
</dbReference>
<evidence type="ECO:0000313" key="12">
    <source>
        <dbReference type="Proteomes" id="UP000002217"/>
    </source>
</evidence>
<dbReference type="GO" id="GO:0005829">
    <property type="term" value="C:cytosol"/>
    <property type="evidence" value="ECO:0007669"/>
    <property type="project" value="UniProtKB-ARBA"/>
</dbReference>
<comment type="similarity">
    <text evidence="1 8">Belongs to the polyribonucleotide nucleotidyltransferase family.</text>
</comment>
<keyword evidence="7 8" id="KW-0694">RNA-binding</keyword>
<dbReference type="SUPFAM" id="SSF55666">
    <property type="entry name" value="Ribonuclease PH domain 2-like"/>
    <property type="match status" value="2"/>
</dbReference>
<evidence type="ECO:0000256" key="2">
    <source>
        <dbReference type="ARBA" id="ARBA00022490"/>
    </source>
</evidence>
<dbReference type="Gene3D" id="2.40.50.140">
    <property type="entry name" value="Nucleic acid-binding proteins"/>
    <property type="match status" value="1"/>
</dbReference>
<evidence type="ECO:0000256" key="6">
    <source>
        <dbReference type="ARBA" id="ARBA00022842"/>
    </source>
</evidence>
<dbReference type="PANTHER" id="PTHR11252:SF0">
    <property type="entry name" value="POLYRIBONUCLEOTIDE NUCLEOTIDYLTRANSFERASE 1, MITOCHONDRIAL"/>
    <property type="match status" value="1"/>
</dbReference>
<dbReference type="STRING" id="485916.Dtox_3180"/>
<reference evidence="11 12" key="1">
    <citation type="journal article" date="2009" name="Stand. Genomic Sci.">
        <title>Complete genome sequence of Desulfotomaculum acetoxidans type strain (5575).</title>
        <authorList>
            <person name="Spring S."/>
            <person name="Lapidus A."/>
            <person name="Schroder M."/>
            <person name="Gleim D."/>
            <person name="Sims D."/>
            <person name="Meincke L."/>
            <person name="Glavina Del Rio T."/>
            <person name="Tice H."/>
            <person name="Copeland A."/>
            <person name="Cheng J.F."/>
            <person name="Lucas S."/>
            <person name="Chen F."/>
            <person name="Nolan M."/>
            <person name="Bruce D."/>
            <person name="Goodwin L."/>
            <person name="Pitluck S."/>
            <person name="Ivanova N."/>
            <person name="Mavromatis K."/>
            <person name="Mikhailova N."/>
            <person name="Pati A."/>
            <person name="Chen A."/>
            <person name="Palaniappan K."/>
            <person name="Land M."/>
            <person name="Hauser L."/>
            <person name="Chang Y.J."/>
            <person name="Jeffries C.D."/>
            <person name="Chain P."/>
            <person name="Saunders E."/>
            <person name="Brettin T."/>
            <person name="Detter J.C."/>
            <person name="Goker M."/>
            <person name="Bristow J."/>
            <person name="Eisen J.A."/>
            <person name="Markowitz V."/>
            <person name="Hugenholtz P."/>
            <person name="Kyrpides N.C."/>
            <person name="Klenk H.P."/>
            <person name="Han C."/>
        </authorList>
    </citation>
    <scope>NUCLEOTIDE SEQUENCE [LARGE SCALE GENOMIC DNA]</scope>
    <source>
        <strain evidence="12">ATCC 49208 / DSM 771 / VKM B-1644</strain>
    </source>
</reference>
<keyword evidence="2 8" id="KW-0963">Cytoplasm</keyword>
<dbReference type="NCBIfam" id="TIGR03591">
    <property type="entry name" value="polynuc_phos"/>
    <property type="match status" value="1"/>
</dbReference>
<feature type="binding site" evidence="8">
    <location>
        <position position="494"/>
    </location>
    <ligand>
        <name>Mg(2+)</name>
        <dbReference type="ChEBI" id="CHEBI:18420"/>
    </ligand>
</feature>
<sequence>MSILKKELNIGGRVLTIETGRVAKQAGGAVLVAYGDTVVLSTATMSRTLREGIDFFPLTVEYEERLYAVGRIPGGFIKREARPSENAILSCRLIDRSIRPLFPKGFRNETQIINTIMSVDQDHAPEMAAMIGTSAALTISDAPFNGPIGGVIVGRVDGELIINPNAAQSAKSDLHLVVAGTKDAVMMVEAGANEVTEEVMLDAIAYGHDVIRQIVDFIDEFRQEAIEQQLAKPKLEFAAPEENQELIEAIGETMEAEIKMAVRKCVEERMDKKTREAFFDELKDRLVLEFAEQYPEQVSDIKDLFRKIEKKLVRQLIVKDRIRMDGRALDEVRPISVEAGVLPRTHGSGLFTRGQTQILSVVTLGAISEEQILDGLGTEESKRYMHHYNFPPFSTGETKMMRSPGRREIGHGALAGRALEPMIPGEEEFPYTIRVVSEALESNGSTSMGSVCGSTLALMDAGVPIKAPVSGVAMGLIKEDDEIVVLTDIQGLEDALGDMDFKVAGTAKGINALQMDIKVAGVTQEILEKALQQAYTGRMHIMGKMMEVISAPRQELSKYAPMIIHTTINPDKIRDVIGPGGKTIKKIVEETGANIDIEDDGRVFVAAVDREAGQKALSIIEKLTQEVVIGQIYLGRVVKIMDFGCFVEIIPGVLGLPGKEGLVHISQLAHQRVNKVEDVVAEGDMILVKAIGNDNMGRLKLSKKEAMPQEGKEAEAQSSENGSKEENGSRESRHRRGGARPPRKTV</sequence>
<dbReference type="SMART" id="SM00316">
    <property type="entry name" value="S1"/>
    <property type="match status" value="1"/>
</dbReference>
<dbReference type="CDD" id="cd04472">
    <property type="entry name" value="S1_PNPase"/>
    <property type="match status" value="1"/>
</dbReference>
<keyword evidence="3 8" id="KW-0808">Transferase</keyword>
<dbReference type="Pfam" id="PF03725">
    <property type="entry name" value="RNase_PH_C"/>
    <property type="match status" value="2"/>
</dbReference>
<evidence type="ECO:0000259" key="10">
    <source>
        <dbReference type="PROSITE" id="PS50126"/>
    </source>
</evidence>
<dbReference type="GO" id="GO:0006402">
    <property type="term" value="P:mRNA catabolic process"/>
    <property type="evidence" value="ECO:0007669"/>
    <property type="project" value="UniProtKB-UniRule"/>
</dbReference>
<dbReference type="KEGG" id="dae:Dtox_3180"/>
<dbReference type="Pfam" id="PF00013">
    <property type="entry name" value="KH_1"/>
    <property type="match status" value="1"/>
</dbReference>
<dbReference type="InterPro" id="IPR027408">
    <property type="entry name" value="PNPase/RNase_PH_dom_sf"/>
</dbReference>
<evidence type="ECO:0000256" key="1">
    <source>
        <dbReference type="ARBA" id="ARBA00007404"/>
    </source>
</evidence>
<dbReference type="InterPro" id="IPR003029">
    <property type="entry name" value="S1_domain"/>
</dbReference>
<comment type="function">
    <text evidence="8">Involved in mRNA degradation. Catalyzes the phosphorolysis of single-stranded polyribonucleotides processively in the 3'- to 5'-direction.</text>
</comment>
<keyword evidence="5 8" id="KW-0479">Metal-binding</keyword>
<dbReference type="InterPro" id="IPR020568">
    <property type="entry name" value="Ribosomal_Su5_D2-typ_SF"/>
</dbReference>
<dbReference type="Gene3D" id="3.30.230.70">
    <property type="entry name" value="GHMP Kinase, N-terminal domain"/>
    <property type="match status" value="2"/>
</dbReference>
<comment type="cofactor">
    <cofactor evidence="8">
        <name>Mg(2+)</name>
        <dbReference type="ChEBI" id="CHEBI:18420"/>
    </cofactor>
</comment>
<dbReference type="InterPro" id="IPR004088">
    <property type="entry name" value="KH_dom_type_1"/>
</dbReference>
<dbReference type="SMART" id="SM00322">
    <property type="entry name" value="KH"/>
    <property type="match status" value="1"/>
</dbReference>
<feature type="region of interest" description="Disordered" evidence="9">
    <location>
        <begin position="701"/>
        <end position="746"/>
    </location>
</feature>
<evidence type="ECO:0000256" key="4">
    <source>
        <dbReference type="ARBA" id="ARBA00022695"/>
    </source>
</evidence>
<dbReference type="InterPro" id="IPR036345">
    <property type="entry name" value="ExoRNase_PH_dom2_sf"/>
</dbReference>
<dbReference type="OrthoDB" id="9804305at2"/>
<feature type="domain" description="S1 motif" evidence="10">
    <location>
        <begin position="630"/>
        <end position="704"/>
    </location>
</feature>
<dbReference type="GO" id="GO:0003723">
    <property type="term" value="F:RNA binding"/>
    <property type="evidence" value="ECO:0007669"/>
    <property type="project" value="UniProtKB-UniRule"/>
</dbReference>
<dbReference type="CDD" id="cd11364">
    <property type="entry name" value="RNase_PH_PNPase_2"/>
    <property type="match status" value="1"/>
</dbReference>
<dbReference type="CDD" id="cd02393">
    <property type="entry name" value="KH-I_PNPase"/>
    <property type="match status" value="1"/>
</dbReference>
<dbReference type="HOGENOM" id="CLU_004217_2_2_9"/>
<dbReference type="Pfam" id="PF00575">
    <property type="entry name" value="S1"/>
    <property type="match status" value="1"/>
</dbReference>
<dbReference type="GO" id="GO:0000175">
    <property type="term" value="F:3'-5'-RNA exonuclease activity"/>
    <property type="evidence" value="ECO:0007669"/>
    <property type="project" value="TreeGrafter"/>
</dbReference>
<proteinExistence type="inferred from homology"/>
<dbReference type="InterPro" id="IPR015848">
    <property type="entry name" value="PNPase_PH_RNA-bd_bac/org-type"/>
</dbReference>
<dbReference type="InterPro" id="IPR036612">
    <property type="entry name" value="KH_dom_type_1_sf"/>
</dbReference>
<dbReference type="FunFam" id="3.30.230.70:FF:000001">
    <property type="entry name" value="Polyribonucleotide nucleotidyltransferase"/>
    <property type="match status" value="1"/>
</dbReference>
<evidence type="ECO:0000256" key="5">
    <source>
        <dbReference type="ARBA" id="ARBA00022723"/>
    </source>
</evidence>
<evidence type="ECO:0000313" key="11">
    <source>
        <dbReference type="EMBL" id="ACV63922.1"/>
    </source>
</evidence>
<comment type="subcellular location">
    <subcellularLocation>
        <location evidence="8">Cytoplasm</location>
    </subcellularLocation>
</comment>
<protein>
    <recommendedName>
        <fullName evidence="8">Polyribonucleotide nucleotidyltransferase</fullName>
        <ecNumber evidence="8">2.7.7.8</ecNumber>
    </recommendedName>
    <alternativeName>
        <fullName evidence="8">Polynucleotide phosphorylase</fullName>
        <shortName evidence="8">PNPase</shortName>
    </alternativeName>
</protein>
<dbReference type="PROSITE" id="PS50126">
    <property type="entry name" value="S1"/>
    <property type="match status" value="1"/>
</dbReference>
<dbReference type="InterPro" id="IPR012162">
    <property type="entry name" value="PNPase"/>
</dbReference>
<dbReference type="FunFam" id="3.30.230.70:FF:000002">
    <property type="entry name" value="Polyribonucleotide nucleotidyltransferase"/>
    <property type="match status" value="1"/>
</dbReference>
<accession>C8W4N6</accession>
<dbReference type="eggNOG" id="COG1185">
    <property type="taxonomic scope" value="Bacteria"/>
</dbReference>
<dbReference type="GO" id="GO:0000287">
    <property type="term" value="F:magnesium ion binding"/>
    <property type="evidence" value="ECO:0007669"/>
    <property type="project" value="UniProtKB-UniRule"/>
</dbReference>
<dbReference type="InterPro" id="IPR004087">
    <property type="entry name" value="KH_dom"/>
</dbReference>
<dbReference type="HAMAP" id="MF_01595">
    <property type="entry name" value="PNPase"/>
    <property type="match status" value="1"/>
</dbReference>
<dbReference type="SUPFAM" id="SSF54211">
    <property type="entry name" value="Ribosomal protein S5 domain 2-like"/>
    <property type="match status" value="2"/>
</dbReference>
<dbReference type="FunFam" id="3.30.1370.10:FF:000001">
    <property type="entry name" value="Polyribonucleotide nucleotidyltransferase"/>
    <property type="match status" value="1"/>
</dbReference>
<feature type="compositionally biased region" description="Basic and acidic residues" evidence="9">
    <location>
        <begin position="702"/>
        <end position="715"/>
    </location>
</feature>
<dbReference type="NCBIfam" id="NF008805">
    <property type="entry name" value="PRK11824.1"/>
    <property type="match status" value="1"/>
</dbReference>
<dbReference type="Pfam" id="PF03726">
    <property type="entry name" value="PNPase"/>
    <property type="match status" value="1"/>
</dbReference>
<keyword evidence="4 8" id="KW-0548">Nucleotidyltransferase</keyword>
<keyword evidence="6 8" id="KW-0460">Magnesium</keyword>
<dbReference type="InterPro" id="IPR001247">
    <property type="entry name" value="ExoRNase_PH_dom1"/>
</dbReference>